<dbReference type="InterPro" id="IPR013762">
    <property type="entry name" value="Integrase-like_cat_sf"/>
</dbReference>
<dbReference type="SUPFAM" id="SSF56349">
    <property type="entry name" value="DNA breaking-rejoining enzymes"/>
    <property type="match status" value="1"/>
</dbReference>
<proteinExistence type="predicted"/>
<evidence type="ECO:0000313" key="6">
    <source>
        <dbReference type="Proteomes" id="UP001157091"/>
    </source>
</evidence>
<feature type="compositionally biased region" description="Basic residues" evidence="3">
    <location>
        <begin position="256"/>
        <end position="266"/>
    </location>
</feature>
<accession>A0ABQ6I1V1</accession>
<evidence type="ECO:0000313" key="5">
    <source>
        <dbReference type="EMBL" id="GMA24746.1"/>
    </source>
</evidence>
<evidence type="ECO:0000256" key="3">
    <source>
        <dbReference type="SAM" id="MobiDB-lite"/>
    </source>
</evidence>
<feature type="domain" description="Tyr recombinase" evidence="4">
    <location>
        <begin position="96"/>
        <end position="266"/>
    </location>
</feature>
<dbReference type="InterPro" id="IPR002104">
    <property type="entry name" value="Integrase_catalytic"/>
</dbReference>
<gene>
    <name evidence="5" type="ORF">GCM10025864_25050</name>
</gene>
<dbReference type="InterPro" id="IPR011010">
    <property type="entry name" value="DNA_brk_join_enz"/>
</dbReference>
<evidence type="ECO:0000256" key="2">
    <source>
        <dbReference type="ARBA" id="ARBA00023172"/>
    </source>
</evidence>
<name>A0ABQ6I1V1_9MICO</name>
<organism evidence="5 6">
    <name type="scientific">Luteimicrobium album</name>
    <dbReference type="NCBI Taxonomy" id="1054550"/>
    <lineage>
        <taxon>Bacteria</taxon>
        <taxon>Bacillati</taxon>
        <taxon>Actinomycetota</taxon>
        <taxon>Actinomycetes</taxon>
        <taxon>Micrococcales</taxon>
        <taxon>Luteimicrobium</taxon>
    </lineage>
</organism>
<sequence length="266" mass="29760">MWVAEIVDSDLAINTVRRYREVLEMHALPAVGNLRVREATVTRLDGHLKAVADGVGPPTAILAQTVLSGILGLAVRHGAAATNPIRNVAKIHSKTPDPRPLTLEEVETLRVCVISWQERETTSGRPKRGRPPTRDLLDVVDLMLGTAMRIGEVLVLRWDDVDLDEGTLLVTATVVREDQERRPRKLIRQEHPKTTTSRRRLPRFVVDMLMRRRVEQTGENPRNLVFPSAVGTLRDPITCARRGGRSAPRPGSGGSRRTRSAARWRR</sequence>
<dbReference type="InterPro" id="IPR010998">
    <property type="entry name" value="Integrase_recombinase_N"/>
</dbReference>
<keyword evidence="2" id="KW-0233">DNA recombination</keyword>
<dbReference type="RefSeq" id="WP_284293480.1">
    <property type="nucleotide sequence ID" value="NZ_BSUK01000001.1"/>
</dbReference>
<feature type="region of interest" description="Disordered" evidence="3">
    <location>
        <begin position="237"/>
        <end position="266"/>
    </location>
</feature>
<evidence type="ECO:0000259" key="4">
    <source>
        <dbReference type="PROSITE" id="PS51898"/>
    </source>
</evidence>
<keyword evidence="1" id="KW-0238">DNA-binding</keyword>
<dbReference type="PROSITE" id="PS51898">
    <property type="entry name" value="TYR_RECOMBINASE"/>
    <property type="match status" value="1"/>
</dbReference>
<dbReference type="Gene3D" id="1.10.443.10">
    <property type="entry name" value="Intergrase catalytic core"/>
    <property type="match status" value="1"/>
</dbReference>
<comment type="caution">
    <text evidence="5">The sequence shown here is derived from an EMBL/GenBank/DDBJ whole genome shotgun (WGS) entry which is preliminary data.</text>
</comment>
<reference evidence="6" key="1">
    <citation type="journal article" date="2019" name="Int. J. Syst. Evol. Microbiol.">
        <title>The Global Catalogue of Microorganisms (GCM) 10K type strain sequencing project: providing services to taxonomists for standard genome sequencing and annotation.</title>
        <authorList>
            <consortium name="The Broad Institute Genomics Platform"/>
            <consortium name="The Broad Institute Genome Sequencing Center for Infectious Disease"/>
            <person name="Wu L."/>
            <person name="Ma J."/>
        </authorList>
    </citation>
    <scope>NUCLEOTIDE SEQUENCE [LARGE SCALE GENOMIC DNA]</scope>
    <source>
        <strain evidence="6">NBRC 106348</strain>
    </source>
</reference>
<dbReference type="Pfam" id="PF00589">
    <property type="entry name" value="Phage_integrase"/>
    <property type="match status" value="1"/>
</dbReference>
<dbReference type="Gene3D" id="1.10.150.130">
    <property type="match status" value="1"/>
</dbReference>
<keyword evidence="6" id="KW-1185">Reference proteome</keyword>
<protein>
    <recommendedName>
        <fullName evidence="4">Tyr recombinase domain-containing protein</fullName>
    </recommendedName>
</protein>
<evidence type="ECO:0000256" key="1">
    <source>
        <dbReference type="ARBA" id="ARBA00023125"/>
    </source>
</evidence>
<dbReference type="Proteomes" id="UP001157091">
    <property type="component" value="Unassembled WGS sequence"/>
</dbReference>
<dbReference type="EMBL" id="BSUK01000001">
    <property type="protein sequence ID" value="GMA24746.1"/>
    <property type="molecule type" value="Genomic_DNA"/>
</dbReference>